<accession>A0ABR2QNI2</accession>
<keyword evidence="2" id="KW-1185">Reference proteome</keyword>
<proteinExistence type="predicted"/>
<name>A0ABR2QNI2_9ROSI</name>
<sequence length="147" mass="16679">MPTRKQAFKKKETLAPEVMEKTITVLAAVTRLLTHWYASVYMCMPVYDFFDSLSCDSLNGRTIFSEQMRRNTEFNDRGVAKDKGVGRGGVSRTENEGEVFVDANLLSVVIKEVYFFYVFRERILMALTIALDGMNRASSSRTGGHPF</sequence>
<comment type="caution">
    <text evidence="1">The sequence shown here is derived from an EMBL/GenBank/DDBJ whole genome shotgun (WGS) entry which is preliminary data.</text>
</comment>
<dbReference type="Proteomes" id="UP001396334">
    <property type="component" value="Unassembled WGS sequence"/>
</dbReference>
<organism evidence="1 2">
    <name type="scientific">Hibiscus sabdariffa</name>
    <name type="common">roselle</name>
    <dbReference type="NCBI Taxonomy" id="183260"/>
    <lineage>
        <taxon>Eukaryota</taxon>
        <taxon>Viridiplantae</taxon>
        <taxon>Streptophyta</taxon>
        <taxon>Embryophyta</taxon>
        <taxon>Tracheophyta</taxon>
        <taxon>Spermatophyta</taxon>
        <taxon>Magnoliopsida</taxon>
        <taxon>eudicotyledons</taxon>
        <taxon>Gunneridae</taxon>
        <taxon>Pentapetalae</taxon>
        <taxon>rosids</taxon>
        <taxon>malvids</taxon>
        <taxon>Malvales</taxon>
        <taxon>Malvaceae</taxon>
        <taxon>Malvoideae</taxon>
        <taxon>Hibiscus</taxon>
    </lineage>
</organism>
<evidence type="ECO:0000313" key="1">
    <source>
        <dbReference type="EMBL" id="KAK9002253.1"/>
    </source>
</evidence>
<protein>
    <submittedName>
        <fullName evidence="1">Uncharacterized protein</fullName>
    </submittedName>
</protein>
<evidence type="ECO:0000313" key="2">
    <source>
        <dbReference type="Proteomes" id="UP001396334"/>
    </source>
</evidence>
<dbReference type="EMBL" id="JBBPBN010000035">
    <property type="protein sequence ID" value="KAK9002253.1"/>
    <property type="molecule type" value="Genomic_DNA"/>
</dbReference>
<gene>
    <name evidence="1" type="ORF">V6N11_024938</name>
</gene>
<reference evidence="1 2" key="1">
    <citation type="journal article" date="2024" name="G3 (Bethesda)">
        <title>Genome assembly of Hibiscus sabdariffa L. provides insights into metabolisms of medicinal natural products.</title>
        <authorList>
            <person name="Kim T."/>
        </authorList>
    </citation>
    <scope>NUCLEOTIDE SEQUENCE [LARGE SCALE GENOMIC DNA]</scope>
    <source>
        <strain evidence="1">TK-2024</strain>
        <tissue evidence="1">Old leaves</tissue>
    </source>
</reference>